<dbReference type="EMBL" id="JBHSCX010000006">
    <property type="protein sequence ID" value="MFC4362355.1"/>
    <property type="molecule type" value="Genomic_DNA"/>
</dbReference>
<dbReference type="Proteomes" id="UP001595840">
    <property type="component" value="Unassembled WGS sequence"/>
</dbReference>
<name>A0ABV8V551_9GAMM</name>
<gene>
    <name evidence="4" type="ORF">ACFOX3_08575</name>
</gene>
<feature type="domain" description="EcxA zinc-binding" evidence="2">
    <location>
        <begin position="405"/>
        <end position="710"/>
    </location>
</feature>
<feature type="signal peptide" evidence="1">
    <location>
        <begin position="1"/>
        <end position="24"/>
    </location>
</feature>
<accession>A0ABV8V551</accession>
<evidence type="ECO:0000313" key="5">
    <source>
        <dbReference type="Proteomes" id="UP001595840"/>
    </source>
</evidence>
<keyword evidence="1" id="KW-0732">Signal</keyword>
<dbReference type="InterPro" id="IPR024079">
    <property type="entry name" value="MetalloPept_cat_dom_sf"/>
</dbReference>
<dbReference type="InterPro" id="IPR033413">
    <property type="entry name" value="DUF5117"/>
</dbReference>
<dbReference type="PANTHER" id="PTHR38478:SF1">
    <property type="entry name" value="ZINC DEPENDENT METALLOPROTEASE DOMAIN LIPOPROTEIN"/>
    <property type="match status" value="1"/>
</dbReference>
<feature type="chain" id="PRO_5046949657" evidence="1">
    <location>
        <begin position="25"/>
        <end position="797"/>
    </location>
</feature>
<evidence type="ECO:0000313" key="4">
    <source>
        <dbReference type="EMBL" id="MFC4362355.1"/>
    </source>
</evidence>
<keyword evidence="4" id="KW-0645">Protease</keyword>
<dbReference type="SUPFAM" id="SSF55486">
    <property type="entry name" value="Metalloproteases ('zincins'), catalytic domain"/>
    <property type="match status" value="1"/>
</dbReference>
<organism evidence="4 5">
    <name type="scientific">Simiduia curdlanivorans</name>
    <dbReference type="NCBI Taxonomy" id="1492769"/>
    <lineage>
        <taxon>Bacteria</taxon>
        <taxon>Pseudomonadati</taxon>
        <taxon>Pseudomonadota</taxon>
        <taxon>Gammaproteobacteria</taxon>
        <taxon>Cellvibrionales</taxon>
        <taxon>Cellvibrionaceae</taxon>
        <taxon>Simiduia</taxon>
    </lineage>
</organism>
<keyword evidence="4" id="KW-0378">Hydrolase</keyword>
<dbReference type="InterPro" id="IPR034032">
    <property type="entry name" value="Zn_MMP-like_bac"/>
</dbReference>
<evidence type="ECO:0000259" key="2">
    <source>
        <dbReference type="Pfam" id="PF16313"/>
    </source>
</evidence>
<dbReference type="RefSeq" id="WP_290260608.1">
    <property type="nucleotide sequence ID" value="NZ_JAUFQG010000004.1"/>
</dbReference>
<reference evidence="5" key="1">
    <citation type="journal article" date="2019" name="Int. J. Syst. Evol. Microbiol.">
        <title>The Global Catalogue of Microorganisms (GCM) 10K type strain sequencing project: providing services to taxonomists for standard genome sequencing and annotation.</title>
        <authorList>
            <consortium name="The Broad Institute Genomics Platform"/>
            <consortium name="The Broad Institute Genome Sequencing Center for Infectious Disease"/>
            <person name="Wu L."/>
            <person name="Ma J."/>
        </authorList>
    </citation>
    <scope>NUCLEOTIDE SEQUENCE [LARGE SCALE GENOMIC DNA]</scope>
    <source>
        <strain evidence="5">CECT 8570</strain>
    </source>
</reference>
<dbReference type="PROSITE" id="PS51257">
    <property type="entry name" value="PROKAR_LIPOPROTEIN"/>
    <property type="match status" value="1"/>
</dbReference>
<dbReference type="Gene3D" id="3.40.390.10">
    <property type="entry name" value="Collagenase (Catalytic Domain)"/>
    <property type="match status" value="1"/>
</dbReference>
<evidence type="ECO:0000259" key="3">
    <source>
        <dbReference type="Pfam" id="PF17148"/>
    </source>
</evidence>
<feature type="domain" description="DUF5117" evidence="3">
    <location>
        <begin position="90"/>
        <end position="279"/>
    </location>
</feature>
<sequence>MKTRLIALALSFCGLLLGCNQAPAPSHEIASFTQNMQAQAGLIPIYYAPDTGKVYLEVAKTSPEYIYYFSLPQGLGSNDIGLDRGQLMDLNTKLVRFETVGDKVLLRQLNTYYRADSSNALEQQSVQEAFASSVLWGFPVVARNDSHVLVDATEFALRDSHGVARRLKQTKQGDFRLDSSRSAIYLPRTKAFPTNTEIEATVSFTGEEPGQFVQDVSPDAYAISLRMHHSFVALPDAGYTPRPFHPQSGFWSFEYKDYAAAIEEDMTKRFIPRHRLTKKDPSAELSEAVKPIIYYLDPGTPEPVRTALLDGGRWWNQAFEAAGYKDAFQIKILPEDADPLDARYNVIQWVHRATRGWSYGYGLTDPRTGEIIKGHVTLGSLRVRQDYLIAQGMTAPFTTDNADTQAQSAMALARIRQLSAHEIGHTLGIAHNFAASNKDRASVMDYPHPLFELTGENKITLSNAYAENIGAWDKRVIQYGYGDFADQQARLDFIDQSRAQGFTFISDPDSRSASDTHASSSLWDNGADAVAELSKVIALRKVALENFNQNALAPNRPFSDLEEILVPIYFFHRYQAEAAGKWIGGLEYNYGVKGDAANLVHEPIAAARQLKAIDALLGTLEPAFLQLPKTIEALIPPKAYGYSKTRESTQGYTGTVLDPVSMAEASVNHSLDILIAPERLARLNWQHIDMQTLPNAEKLMAQVWQRLSEKSNSAPIIQERAQTAYVNKIGALLVAKAAPEVKAAALKTLNKIVKDSDLKGANETTQGQWLSALARQKIGKLTTDGDDAGKMPPGSPI</sequence>
<protein>
    <submittedName>
        <fullName evidence="4">Zinc-dependent metalloprotease</fullName>
    </submittedName>
</protein>
<comment type="caution">
    <text evidence="4">The sequence shown here is derived from an EMBL/GenBank/DDBJ whole genome shotgun (WGS) entry which is preliminary data.</text>
</comment>
<keyword evidence="5" id="KW-1185">Reference proteome</keyword>
<dbReference type="GO" id="GO:0008237">
    <property type="term" value="F:metallopeptidase activity"/>
    <property type="evidence" value="ECO:0007669"/>
    <property type="project" value="UniProtKB-KW"/>
</dbReference>
<dbReference type="Pfam" id="PF17148">
    <property type="entry name" value="DUF5117"/>
    <property type="match status" value="1"/>
</dbReference>
<dbReference type="PANTHER" id="PTHR38478">
    <property type="entry name" value="PEPTIDASE M1A AND M12B"/>
    <property type="match status" value="1"/>
</dbReference>
<keyword evidence="4" id="KW-0482">Metalloprotease</keyword>
<dbReference type="InterPro" id="IPR032534">
    <property type="entry name" value="EcxA_zinc-bd"/>
</dbReference>
<proteinExistence type="predicted"/>
<evidence type="ECO:0000256" key="1">
    <source>
        <dbReference type="SAM" id="SignalP"/>
    </source>
</evidence>
<dbReference type="Pfam" id="PF16313">
    <property type="entry name" value="DUF4953"/>
    <property type="match status" value="1"/>
</dbReference>
<dbReference type="CDD" id="cd04276">
    <property type="entry name" value="ZnMc_MMP_like_2"/>
    <property type="match status" value="1"/>
</dbReference>